<feature type="region of interest" description="Disordered" evidence="5">
    <location>
        <begin position="1"/>
        <end position="44"/>
    </location>
</feature>
<feature type="domain" description="UspA" evidence="7">
    <location>
        <begin position="350"/>
        <end position="486"/>
    </location>
</feature>
<dbReference type="SUPFAM" id="SSF52402">
    <property type="entry name" value="Adenine nucleotide alpha hydrolases-like"/>
    <property type="match status" value="2"/>
</dbReference>
<feature type="transmembrane region" description="Helical" evidence="6">
    <location>
        <begin position="115"/>
        <end position="133"/>
    </location>
</feature>
<feature type="transmembrane region" description="Helical" evidence="6">
    <location>
        <begin position="234"/>
        <end position="256"/>
    </location>
</feature>
<evidence type="ECO:0000256" key="4">
    <source>
        <dbReference type="ARBA" id="ARBA00023136"/>
    </source>
</evidence>
<dbReference type="Gene3D" id="3.40.50.12370">
    <property type="match status" value="1"/>
</dbReference>
<dbReference type="Gene3D" id="1.20.1080.10">
    <property type="entry name" value="Glycerol uptake facilitator protein"/>
    <property type="match status" value="1"/>
</dbReference>
<gene>
    <name evidence="8" type="ORF">HHUB_3062</name>
</gene>
<feature type="transmembrane region" description="Helical" evidence="6">
    <location>
        <begin position="276"/>
        <end position="298"/>
    </location>
</feature>
<feature type="compositionally biased region" description="Basic and acidic residues" evidence="5">
    <location>
        <begin position="34"/>
        <end position="44"/>
    </location>
</feature>
<keyword evidence="9" id="KW-1185">Reference proteome</keyword>
<comment type="subcellular location">
    <subcellularLocation>
        <location evidence="1">Membrane</location>
        <topology evidence="1">Multi-pass membrane protein</topology>
    </subcellularLocation>
</comment>
<organism evidence="8 9">
    <name type="scientific">Halobacterium hubeiense</name>
    <dbReference type="NCBI Taxonomy" id="1407499"/>
    <lineage>
        <taxon>Archaea</taxon>
        <taxon>Methanobacteriati</taxon>
        <taxon>Methanobacteriota</taxon>
        <taxon>Stenosarchaea group</taxon>
        <taxon>Halobacteria</taxon>
        <taxon>Halobacteriales</taxon>
        <taxon>Halobacteriaceae</taxon>
        <taxon>Halobacterium</taxon>
    </lineage>
</organism>
<dbReference type="InterPro" id="IPR023271">
    <property type="entry name" value="Aquaporin-like"/>
</dbReference>
<dbReference type="AlphaFoldDB" id="A0A0U5CZU4"/>
<evidence type="ECO:0000313" key="9">
    <source>
        <dbReference type="Proteomes" id="UP000066737"/>
    </source>
</evidence>
<name>A0A0U5CZU4_9EURY</name>
<dbReference type="Pfam" id="PF00582">
    <property type="entry name" value="Usp"/>
    <property type="match status" value="1"/>
</dbReference>
<keyword evidence="4 6" id="KW-0472">Membrane</keyword>
<dbReference type="GO" id="GO:0005886">
    <property type="term" value="C:plasma membrane"/>
    <property type="evidence" value="ECO:0007669"/>
    <property type="project" value="TreeGrafter"/>
</dbReference>
<dbReference type="PANTHER" id="PTHR30520">
    <property type="entry name" value="FORMATE TRANSPORTER-RELATED"/>
    <property type="match status" value="1"/>
</dbReference>
<dbReference type="EMBL" id="LN831302">
    <property type="protein sequence ID" value="CQH59798.1"/>
    <property type="molecule type" value="Genomic_DNA"/>
</dbReference>
<dbReference type="GO" id="GO:0015499">
    <property type="term" value="F:formate transmembrane transporter activity"/>
    <property type="evidence" value="ECO:0007669"/>
    <property type="project" value="TreeGrafter"/>
</dbReference>
<dbReference type="InterPro" id="IPR006016">
    <property type="entry name" value="UspA"/>
</dbReference>
<keyword evidence="3 6" id="KW-1133">Transmembrane helix</keyword>
<feature type="transmembrane region" description="Helical" evidence="6">
    <location>
        <begin position="82"/>
        <end position="103"/>
    </location>
</feature>
<feature type="transmembrane region" description="Helical" evidence="6">
    <location>
        <begin position="202"/>
        <end position="222"/>
    </location>
</feature>
<dbReference type="PANTHER" id="PTHR30520:SF2">
    <property type="entry name" value="INNER MEMBRANE PROTEIN YFDC"/>
    <property type="match status" value="1"/>
</dbReference>
<evidence type="ECO:0000256" key="6">
    <source>
        <dbReference type="SAM" id="Phobius"/>
    </source>
</evidence>
<dbReference type="STRING" id="1407499.HHUB_3062"/>
<proteinExistence type="predicted"/>
<evidence type="ECO:0000256" key="5">
    <source>
        <dbReference type="SAM" id="MobiDB-lite"/>
    </source>
</evidence>
<dbReference type="OrthoDB" id="195948at2157"/>
<reference evidence="9" key="1">
    <citation type="journal article" date="2016" name="Environ. Microbiol.">
        <title>The complete genome of a viable archaeum isolated from 123-million-year-old rock salt.</title>
        <authorList>
            <person name="Jaakkola S.T."/>
            <person name="Pfeiffer F."/>
            <person name="Ravantti J.J."/>
            <person name="Guo Q."/>
            <person name="Liu Y."/>
            <person name="Chen X."/>
            <person name="Ma H."/>
            <person name="Yang C."/>
            <person name="Oksanen H.M."/>
            <person name="Bamford D.H."/>
        </authorList>
    </citation>
    <scope>NUCLEOTIDE SEQUENCE</scope>
    <source>
        <strain evidence="9">JI20-1</strain>
    </source>
</reference>
<feature type="transmembrane region" description="Helical" evidence="6">
    <location>
        <begin position="154"/>
        <end position="182"/>
    </location>
</feature>
<evidence type="ECO:0000256" key="1">
    <source>
        <dbReference type="ARBA" id="ARBA00004141"/>
    </source>
</evidence>
<dbReference type="Pfam" id="PF01226">
    <property type="entry name" value="Form_Nir_trans"/>
    <property type="match status" value="1"/>
</dbReference>
<evidence type="ECO:0000256" key="2">
    <source>
        <dbReference type="ARBA" id="ARBA00022692"/>
    </source>
</evidence>
<evidence type="ECO:0000259" key="7">
    <source>
        <dbReference type="Pfam" id="PF00582"/>
    </source>
</evidence>
<dbReference type="Proteomes" id="UP000066737">
    <property type="component" value="Chromosome I"/>
</dbReference>
<dbReference type="KEGG" id="hhb:Hhub_3062"/>
<sequence>MTDGDDTGAPPGPDADPPEQNADLASADAPDPEESVREAIERSRSGAPAVGSVVRDRFTSNEIFQRIIAAADEEITSGSRELFFSALAAGFAITITFMLYVSLSATTGGDPILSALLYPLGFIYIIIGGYQLYTENTLPPVALTLERLASVPALLRNWSVVLAGNFLGGALGAAALAFGSVISPEAAEYAMYLGEKGVATAWWSLFSKAAFAGLVVAGVVWVEYAARDTISRMVVVYVAFLAIPLGGLYHSVVSFTEMMYLVFQGSLSVATGLWEFVLPVLLGNTIGGVVLVTVVNYFQTTEHRLASARFEGSDRQLSVREWLFGGLVGRSYVPLIDHTEGALAEADEYRIVVPISNPRTETNLVELACTLASQKPGASVHVVHIVQMPDRTPSGYRVDQHERIVENSDELMGDIRELAAGYDVPCETSTVVSHRSFEELFDVAKRKRADLMVMGWGDDRLWSNGRAERPLDELTNRLPSDVLVFRDRGLDASRILLPVVDNPHADLNAEVARTLRQTAGSEVTLLRIVDGPDDHEAGEQFLADWAAEHGLEDATFRVDDSGDVESAIAGECGDHTLLLIGATSQGLLARLARNALHYDVVQDVETSMILAERATDRGILQRLFGR</sequence>
<dbReference type="InterPro" id="IPR000292">
    <property type="entry name" value="For/NO2_transpt"/>
</dbReference>
<keyword evidence="2 6" id="KW-0812">Transmembrane</keyword>
<evidence type="ECO:0000256" key="3">
    <source>
        <dbReference type="ARBA" id="ARBA00022989"/>
    </source>
</evidence>
<protein>
    <submittedName>
        <fullName evidence="8">FNT family transport protein</fullName>
    </submittedName>
</protein>
<dbReference type="CDD" id="cd00293">
    <property type="entry name" value="USP-like"/>
    <property type="match status" value="1"/>
</dbReference>
<evidence type="ECO:0000313" key="8">
    <source>
        <dbReference type="EMBL" id="CQH59798.1"/>
    </source>
</evidence>
<accession>A0A0U5CZU4</accession>